<dbReference type="EMBL" id="DTHS01000024">
    <property type="protein sequence ID" value="HHR48703.1"/>
    <property type="molecule type" value="Genomic_DNA"/>
</dbReference>
<feature type="transmembrane region" description="Helical" evidence="1">
    <location>
        <begin position="29"/>
        <end position="52"/>
    </location>
</feature>
<feature type="transmembrane region" description="Helical" evidence="1">
    <location>
        <begin position="92"/>
        <end position="113"/>
    </location>
</feature>
<evidence type="ECO:0000256" key="1">
    <source>
        <dbReference type="HAMAP-Rule" id="MF_02088"/>
    </source>
</evidence>
<comment type="subcellular location">
    <subcellularLocation>
        <location evidence="1">Cell membrane</location>
        <topology evidence="1">Multi-pass membrane protein</topology>
    </subcellularLocation>
</comment>
<feature type="transmembrane region" description="Helical" evidence="1">
    <location>
        <begin position="58"/>
        <end position="80"/>
    </location>
</feature>
<comment type="similarity">
    <text evidence="1">Belongs to the vitamin uptake transporter (VUT/ECF) (TC 2.A.88) family. Q precursor transporter subfamily.</text>
</comment>
<reference evidence="2" key="1">
    <citation type="journal article" date="2020" name="mSystems">
        <title>Genome- and Community-Level Interaction Insights into Carbon Utilization and Element Cycling Functions of Hydrothermarchaeota in Hydrothermal Sediment.</title>
        <authorList>
            <person name="Zhou Z."/>
            <person name="Liu Y."/>
            <person name="Xu W."/>
            <person name="Pan J."/>
            <person name="Luo Z.H."/>
            <person name="Li M."/>
        </authorList>
    </citation>
    <scope>NUCLEOTIDE SEQUENCE [LARGE SCALE GENOMIC DNA]</scope>
    <source>
        <strain evidence="2">SpSt-791</strain>
    </source>
</reference>
<feature type="transmembrane region" description="Helical" evidence="1">
    <location>
        <begin position="133"/>
        <end position="157"/>
    </location>
</feature>
<gene>
    <name evidence="2" type="ORF">ENV79_03560</name>
</gene>
<keyword evidence="1" id="KW-0812">Transmembrane</keyword>
<dbReference type="PANTHER" id="PTHR34300">
    <property type="entry name" value="QUEUOSINE PRECURSOR TRANSPORTER-RELATED"/>
    <property type="match status" value="1"/>
</dbReference>
<keyword evidence="1" id="KW-1133">Transmembrane helix</keyword>
<dbReference type="HAMAP" id="MF_02088">
    <property type="entry name" value="Q_prec_transport"/>
    <property type="match status" value="1"/>
</dbReference>
<organism evidence="2">
    <name type="scientific">candidate division WOR-3 bacterium</name>
    <dbReference type="NCBI Taxonomy" id="2052148"/>
    <lineage>
        <taxon>Bacteria</taxon>
        <taxon>Bacteria division WOR-3</taxon>
    </lineage>
</organism>
<sequence length="225" mass="25980">MIVYLYWLISLTIVTYFSALFVKRFRDFGYAFLVGSYVIYLGASQIFATRIIKFDLGFIAFFAPAAVFIYPFVAQVLDMINEVYGREKTYQAIIVAFFSQVLLVIFIILVNSLKPAPFFQYESAWQNIFRLGIRITLASWISFLICQYIDATIFAFLKKRYEKKVLLRSITSDAVDLTLDSIIFITIAFFGVQPIIPLIIGQIVSKNIIGFIDTPFFLWYKKLVS</sequence>
<keyword evidence="1" id="KW-0472">Membrane</keyword>
<name>A0A7V5Y0I8_UNCW3</name>
<dbReference type="Pfam" id="PF02592">
    <property type="entry name" value="Vut_1"/>
    <property type="match status" value="1"/>
</dbReference>
<keyword evidence="1" id="KW-1003">Cell membrane</keyword>
<protein>
    <recommendedName>
        <fullName evidence="1">Probable queuosine precursor transporter</fullName>
        <shortName evidence="1">Q precursor transporter</shortName>
    </recommendedName>
</protein>
<dbReference type="AlphaFoldDB" id="A0A7V5Y0I8"/>
<dbReference type="GO" id="GO:0005886">
    <property type="term" value="C:plasma membrane"/>
    <property type="evidence" value="ECO:0007669"/>
    <property type="project" value="UniProtKB-SubCell"/>
</dbReference>
<feature type="transmembrane region" description="Helical" evidence="1">
    <location>
        <begin position="6"/>
        <end position="22"/>
    </location>
</feature>
<accession>A0A7V5Y0I8</accession>
<proteinExistence type="inferred from homology"/>
<comment type="function">
    <text evidence="1">Involved in the import of queuosine (Q) precursors, required for Q precursor salvage.</text>
</comment>
<comment type="caution">
    <text evidence="2">The sequence shown here is derived from an EMBL/GenBank/DDBJ whole genome shotgun (WGS) entry which is preliminary data.</text>
</comment>
<dbReference type="PANTHER" id="PTHR34300:SF2">
    <property type="entry name" value="QUEUOSINE PRECURSOR TRANSPORTER-RELATED"/>
    <property type="match status" value="1"/>
</dbReference>
<dbReference type="InterPro" id="IPR003744">
    <property type="entry name" value="YhhQ"/>
</dbReference>
<feature type="transmembrane region" description="Helical" evidence="1">
    <location>
        <begin position="177"/>
        <end position="200"/>
    </location>
</feature>
<evidence type="ECO:0000313" key="2">
    <source>
        <dbReference type="EMBL" id="HHR48703.1"/>
    </source>
</evidence>
<dbReference type="NCBIfam" id="TIGR00697">
    <property type="entry name" value="queuosine precursor transporter"/>
    <property type="match status" value="1"/>
</dbReference>
<keyword evidence="1" id="KW-0813">Transport</keyword>
<dbReference type="GO" id="GO:0022857">
    <property type="term" value="F:transmembrane transporter activity"/>
    <property type="evidence" value="ECO:0007669"/>
    <property type="project" value="UniProtKB-UniRule"/>
</dbReference>